<dbReference type="PANTHER" id="PTHR10015">
    <property type="entry name" value="HEAT SHOCK TRANSCRIPTION FACTOR"/>
    <property type="match status" value="1"/>
</dbReference>
<keyword evidence="3" id="KW-0539">Nucleus</keyword>
<feature type="compositionally biased region" description="Low complexity" evidence="5">
    <location>
        <begin position="336"/>
        <end position="355"/>
    </location>
</feature>
<comment type="subcellular location">
    <subcellularLocation>
        <location evidence="1">Nucleus</location>
    </subcellularLocation>
</comment>
<feature type="region of interest" description="Disordered" evidence="5">
    <location>
        <begin position="121"/>
        <end position="143"/>
    </location>
</feature>
<dbReference type="PANTHER" id="PTHR10015:SF206">
    <property type="entry name" value="HSF-TYPE DNA-BINDING DOMAIN-CONTAINING PROTEIN"/>
    <property type="match status" value="1"/>
</dbReference>
<dbReference type="Pfam" id="PF00447">
    <property type="entry name" value="HSF_DNA-bind"/>
    <property type="match status" value="1"/>
</dbReference>
<dbReference type="AlphaFoldDB" id="A0AAD8XVM3"/>
<dbReference type="Proteomes" id="UP001224775">
    <property type="component" value="Unassembled WGS sequence"/>
</dbReference>
<evidence type="ECO:0000313" key="8">
    <source>
        <dbReference type="Proteomes" id="UP001224775"/>
    </source>
</evidence>
<feature type="region of interest" description="Disordered" evidence="5">
    <location>
        <begin position="1"/>
        <end position="20"/>
    </location>
</feature>
<sequence length="429" mass="46706">MYMPPPPIHTGGKSGSTAAGASGASLPAAADLVQGSVFSPSINSAVASNDCGSPHDKTFVENIHTLLEVPSYSSIISWNDAGTAVIIHDVDAFISTIMPVHFKHSQFGSFTRRMRRWGFRVTKKRSSPSSPSKSSERGQSNALEFSSEHFLRDQPEMCLLMKDERQTKKKFQFLDRNVRKSDGVVENNPGSAVGVVHYPPSSSSRGSIMKPPFESNQPIPVHYPQSLPNMNTAMSEPRRLSAGTMGLSAAMNDGYLQNYSQETTSMMPPLISPSQHSIQSAVPMMNTMMPPNLPQLQYQYPPYGNTAPPAGSGYGQASPAFQYPSAPYVYPPPQPQHQQTQAQQQQQQQQLNQQYPPLPPTAASFFRNVDARASTATTATANVVLMSSLSQSSSDEAPTEELDLLPTKKSPARVRPQNVHKSQGREGEV</sequence>
<dbReference type="SUPFAM" id="SSF46785">
    <property type="entry name" value="Winged helix' DNA-binding domain"/>
    <property type="match status" value="1"/>
</dbReference>
<evidence type="ECO:0000256" key="3">
    <source>
        <dbReference type="ARBA" id="ARBA00023242"/>
    </source>
</evidence>
<feature type="region of interest" description="Disordered" evidence="5">
    <location>
        <begin position="307"/>
        <end position="363"/>
    </location>
</feature>
<dbReference type="EMBL" id="JATAAI010000041">
    <property type="protein sequence ID" value="KAK1734161.1"/>
    <property type="molecule type" value="Genomic_DNA"/>
</dbReference>
<protein>
    <submittedName>
        <fullName evidence="7">Heat shock factor family protein</fullName>
    </submittedName>
</protein>
<gene>
    <name evidence="7" type="ORF">QTG54_015164</name>
</gene>
<dbReference type="InterPro" id="IPR036390">
    <property type="entry name" value="WH_DNA-bd_sf"/>
</dbReference>
<feature type="domain" description="HSF-type DNA-binding" evidence="6">
    <location>
        <begin position="55"/>
        <end position="164"/>
    </location>
</feature>
<comment type="similarity">
    <text evidence="4">Belongs to the HSF family.</text>
</comment>
<evidence type="ECO:0000256" key="2">
    <source>
        <dbReference type="ARBA" id="ARBA00023125"/>
    </source>
</evidence>
<name>A0AAD8XVM3_9STRA</name>
<keyword evidence="8" id="KW-1185">Reference proteome</keyword>
<reference evidence="7" key="1">
    <citation type="submission" date="2023-06" db="EMBL/GenBank/DDBJ databases">
        <title>Survivors Of The Sea: Transcriptome response of Skeletonema marinoi to long-term dormancy.</title>
        <authorList>
            <person name="Pinder M.I.M."/>
            <person name="Kourtchenko O."/>
            <person name="Robertson E.K."/>
            <person name="Larsson T."/>
            <person name="Maumus F."/>
            <person name="Osuna-Cruz C.M."/>
            <person name="Vancaester E."/>
            <person name="Stenow R."/>
            <person name="Vandepoele K."/>
            <person name="Ploug H."/>
            <person name="Bruchert V."/>
            <person name="Godhe A."/>
            <person name="Topel M."/>
        </authorList>
    </citation>
    <scope>NUCLEOTIDE SEQUENCE</scope>
    <source>
        <strain evidence="7">R05AC</strain>
    </source>
</reference>
<dbReference type="GO" id="GO:0003700">
    <property type="term" value="F:DNA-binding transcription factor activity"/>
    <property type="evidence" value="ECO:0007669"/>
    <property type="project" value="InterPro"/>
</dbReference>
<dbReference type="PRINTS" id="PR00056">
    <property type="entry name" value="HSFDOMAIN"/>
</dbReference>
<dbReference type="InterPro" id="IPR000232">
    <property type="entry name" value="HSF_DNA-bd"/>
</dbReference>
<evidence type="ECO:0000256" key="4">
    <source>
        <dbReference type="RuleBase" id="RU004020"/>
    </source>
</evidence>
<dbReference type="SMART" id="SM00415">
    <property type="entry name" value="HSF"/>
    <property type="match status" value="1"/>
</dbReference>
<dbReference type="GO" id="GO:0043565">
    <property type="term" value="F:sequence-specific DNA binding"/>
    <property type="evidence" value="ECO:0007669"/>
    <property type="project" value="InterPro"/>
</dbReference>
<evidence type="ECO:0000313" key="7">
    <source>
        <dbReference type="EMBL" id="KAK1734161.1"/>
    </source>
</evidence>
<dbReference type="GO" id="GO:0005634">
    <property type="term" value="C:nucleus"/>
    <property type="evidence" value="ECO:0007669"/>
    <property type="project" value="UniProtKB-SubCell"/>
</dbReference>
<evidence type="ECO:0000256" key="1">
    <source>
        <dbReference type="ARBA" id="ARBA00004123"/>
    </source>
</evidence>
<keyword evidence="2" id="KW-0238">DNA-binding</keyword>
<feature type="region of interest" description="Disordered" evidence="5">
    <location>
        <begin position="389"/>
        <end position="429"/>
    </location>
</feature>
<organism evidence="7 8">
    <name type="scientific">Skeletonema marinoi</name>
    <dbReference type="NCBI Taxonomy" id="267567"/>
    <lineage>
        <taxon>Eukaryota</taxon>
        <taxon>Sar</taxon>
        <taxon>Stramenopiles</taxon>
        <taxon>Ochrophyta</taxon>
        <taxon>Bacillariophyta</taxon>
        <taxon>Coscinodiscophyceae</taxon>
        <taxon>Thalassiosirophycidae</taxon>
        <taxon>Thalassiosirales</taxon>
        <taxon>Skeletonemataceae</taxon>
        <taxon>Skeletonema</taxon>
        <taxon>Skeletonema marinoi-dohrnii complex</taxon>
    </lineage>
</organism>
<dbReference type="Gene3D" id="1.10.10.10">
    <property type="entry name" value="Winged helix-like DNA-binding domain superfamily/Winged helix DNA-binding domain"/>
    <property type="match status" value="1"/>
</dbReference>
<evidence type="ECO:0000259" key="6">
    <source>
        <dbReference type="SMART" id="SM00415"/>
    </source>
</evidence>
<dbReference type="InterPro" id="IPR036388">
    <property type="entry name" value="WH-like_DNA-bd_sf"/>
</dbReference>
<comment type="caution">
    <text evidence="7">The sequence shown here is derived from an EMBL/GenBank/DDBJ whole genome shotgun (WGS) entry which is preliminary data.</text>
</comment>
<evidence type="ECO:0000256" key="5">
    <source>
        <dbReference type="SAM" id="MobiDB-lite"/>
    </source>
</evidence>
<accession>A0AAD8XVM3</accession>
<keyword evidence="7" id="KW-0346">Stress response</keyword>
<proteinExistence type="inferred from homology"/>